<dbReference type="InterPro" id="IPR036397">
    <property type="entry name" value="RNaseH_sf"/>
</dbReference>
<reference evidence="2" key="2">
    <citation type="journal article" date="2015" name="Fish Shellfish Immunol.">
        <title>Early steps in the European eel (Anguilla anguilla)-Vibrio vulnificus interaction in the gills: Role of the RtxA13 toxin.</title>
        <authorList>
            <person name="Callol A."/>
            <person name="Pajuelo D."/>
            <person name="Ebbesson L."/>
            <person name="Teles M."/>
            <person name="MacKenzie S."/>
            <person name="Amaro C."/>
        </authorList>
    </citation>
    <scope>NUCLEOTIDE SEQUENCE</scope>
</reference>
<organism evidence="2">
    <name type="scientific">Anguilla anguilla</name>
    <name type="common">European freshwater eel</name>
    <name type="synonym">Muraena anguilla</name>
    <dbReference type="NCBI Taxonomy" id="7936"/>
    <lineage>
        <taxon>Eukaryota</taxon>
        <taxon>Metazoa</taxon>
        <taxon>Chordata</taxon>
        <taxon>Craniata</taxon>
        <taxon>Vertebrata</taxon>
        <taxon>Euteleostomi</taxon>
        <taxon>Actinopterygii</taxon>
        <taxon>Neopterygii</taxon>
        <taxon>Teleostei</taxon>
        <taxon>Anguilliformes</taxon>
        <taxon>Anguillidae</taxon>
        <taxon>Anguilla</taxon>
    </lineage>
</organism>
<protein>
    <recommendedName>
        <fullName evidence="1">RNase H type-1 domain-containing protein</fullName>
    </recommendedName>
</protein>
<accession>A0A0E9X648</accession>
<name>A0A0E9X648_ANGAN</name>
<feature type="domain" description="RNase H type-1" evidence="1">
    <location>
        <begin position="1"/>
        <end position="26"/>
    </location>
</feature>
<dbReference type="InterPro" id="IPR002156">
    <property type="entry name" value="RNaseH_domain"/>
</dbReference>
<dbReference type="GO" id="GO:0003676">
    <property type="term" value="F:nucleic acid binding"/>
    <property type="evidence" value="ECO:0007669"/>
    <property type="project" value="InterPro"/>
</dbReference>
<dbReference type="AlphaFoldDB" id="A0A0E9X648"/>
<dbReference type="InterPro" id="IPR012337">
    <property type="entry name" value="RNaseH-like_sf"/>
</dbReference>
<dbReference type="GO" id="GO:0004523">
    <property type="term" value="F:RNA-DNA hybrid ribonuclease activity"/>
    <property type="evidence" value="ECO:0007669"/>
    <property type="project" value="InterPro"/>
</dbReference>
<dbReference type="SUPFAM" id="SSF53098">
    <property type="entry name" value="Ribonuclease H-like"/>
    <property type="match status" value="1"/>
</dbReference>
<evidence type="ECO:0000313" key="2">
    <source>
        <dbReference type="EMBL" id="JAH98084.1"/>
    </source>
</evidence>
<sequence>MFCWVPGHCGIYGNEQADIAAKEAQTTRVRECLLPPSDLRPCLHAYVINKWQAEWDQCEGNELHEINPEIGKRLVFSFKRRWDQIVFTRCRIGHSRLTHAFLLKGEEPPSCDSCSIPLTVKHILLNCPAFNATRQQFYSESSMKDVFNNVSPEIILDLLSQVHLKHLI</sequence>
<dbReference type="EMBL" id="GBXM01010493">
    <property type="protein sequence ID" value="JAH98084.1"/>
    <property type="molecule type" value="Transcribed_RNA"/>
</dbReference>
<reference evidence="2" key="1">
    <citation type="submission" date="2014-11" db="EMBL/GenBank/DDBJ databases">
        <authorList>
            <person name="Amaro Gonzalez C."/>
        </authorList>
    </citation>
    <scope>NUCLEOTIDE SEQUENCE</scope>
</reference>
<evidence type="ECO:0000259" key="1">
    <source>
        <dbReference type="PROSITE" id="PS50879"/>
    </source>
</evidence>
<dbReference type="Gene3D" id="3.30.420.10">
    <property type="entry name" value="Ribonuclease H-like superfamily/Ribonuclease H"/>
    <property type="match status" value="1"/>
</dbReference>
<dbReference type="PROSITE" id="PS50879">
    <property type="entry name" value="RNASE_H_1"/>
    <property type="match status" value="1"/>
</dbReference>
<proteinExistence type="predicted"/>